<comment type="caution">
    <text evidence="1">The sequence shown here is derived from an EMBL/GenBank/DDBJ whole genome shotgun (WGS) entry which is preliminary data.</text>
</comment>
<gene>
    <name evidence="1" type="ORF">AVEN_64320_1</name>
</gene>
<accession>A0A4Y2PI20</accession>
<proteinExistence type="predicted"/>
<dbReference type="EMBL" id="BGPR01011348">
    <property type="protein sequence ID" value="GBN50871.1"/>
    <property type="molecule type" value="Genomic_DNA"/>
</dbReference>
<reference evidence="1 2" key="1">
    <citation type="journal article" date="2019" name="Sci. Rep.">
        <title>Orb-weaving spider Araneus ventricosus genome elucidates the spidroin gene catalogue.</title>
        <authorList>
            <person name="Kono N."/>
            <person name="Nakamura H."/>
            <person name="Ohtoshi R."/>
            <person name="Moran D.A.P."/>
            <person name="Shinohara A."/>
            <person name="Yoshida Y."/>
            <person name="Fujiwara M."/>
            <person name="Mori M."/>
            <person name="Tomita M."/>
            <person name="Arakawa K."/>
        </authorList>
    </citation>
    <scope>NUCLEOTIDE SEQUENCE [LARGE SCALE GENOMIC DNA]</scope>
</reference>
<dbReference type="Proteomes" id="UP000499080">
    <property type="component" value="Unassembled WGS sequence"/>
</dbReference>
<dbReference type="AlphaFoldDB" id="A0A4Y2PI20"/>
<evidence type="ECO:0000313" key="2">
    <source>
        <dbReference type="Proteomes" id="UP000499080"/>
    </source>
</evidence>
<name>A0A4Y2PI20_ARAVE</name>
<organism evidence="1 2">
    <name type="scientific">Araneus ventricosus</name>
    <name type="common">Orbweaver spider</name>
    <name type="synonym">Epeira ventricosa</name>
    <dbReference type="NCBI Taxonomy" id="182803"/>
    <lineage>
        <taxon>Eukaryota</taxon>
        <taxon>Metazoa</taxon>
        <taxon>Ecdysozoa</taxon>
        <taxon>Arthropoda</taxon>
        <taxon>Chelicerata</taxon>
        <taxon>Arachnida</taxon>
        <taxon>Araneae</taxon>
        <taxon>Araneomorphae</taxon>
        <taxon>Entelegynae</taxon>
        <taxon>Araneoidea</taxon>
        <taxon>Araneidae</taxon>
        <taxon>Araneus</taxon>
    </lineage>
</organism>
<keyword evidence="2" id="KW-1185">Reference proteome</keyword>
<sequence length="88" mass="10124">MIPPAPFSQNFRSTPEEGCMALNGFNMHQAHMHDRWGPMESNLEEKTLLLVLSQYGDHNGMIVESRFRGRRVTESPYDSIEDPPCMWA</sequence>
<evidence type="ECO:0000313" key="1">
    <source>
        <dbReference type="EMBL" id="GBN50871.1"/>
    </source>
</evidence>
<protein>
    <submittedName>
        <fullName evidence="1">Uncharacterized protein</fullName>
    </submittedName>
</protein>